<organism evidence="12 13">
    <name type="scientific">Stieleria marina</name>
    <dbReference type="NCBI Taxonomy" id="1930275"/>
    <lineage>
        <taxon>Bacteria</taxon>
        <taxon>Pseudomonadati</taxon>
        <taxon>Planctomycetota</taxon>
        <taxon>Planctomycetia</taxon>
        <taxon>Pirellulales</taxon>
        <taxon>Pirellulaceae</taxon>
        <taxon>Stieleria</taxon>
    </lineage>
</organism>
<keyword evidence="5 9" id="KW-0067">ATP-binding</keyword>
<feature type="binding site" evidence="9">
    <location>
        <position position="292"/>
    </location>
    <ligand>
        <name>ATP</name>
        <dbReference type="ChEBI" id="CHEBI:30616"/>
    </ligand>
</feature>
<evidence type="ECO:0000259" key="11">
    <source>
        <dbReference type="PROSITE" id="PS51278"/>
    </source>
</evidence>
<dbReference type="Pfam" id="PF13537">
    <property type="entry name" value="GATase_7"/>
    <property type="match status" value="1"/>
</dbReference>
<keyword evidence="4 9" id="KW-0547">Nucleotide-binding</keyword>
<dbReference type="Proteomes" id="UP000319817">
    <property type="component" value="Chromosome"/>
</dbReference>
<dbReference type="SUPFAM" id="SSF56235">
    <property type="entry name" value="N-terminal nucleophile aminohydrolases (Ntn hydrolases)"/>
    <property type="match status" value="1"/>
</dbReference>
<dbReference type="Pfam" id="PF00733">
    <property type="entry name" value="Asn_synthase"/>
    <property type="match status" value="1"/>
</dbReference>
<keyword evidence="8" id="KW-0028">Amino-acid biosynthesis</keyword>
<dbReference type="InterPro" id="IPR051786">
    <property type="entry name" value="ASN_synthetase/amidase"/>
</dbReference>
<sequence>MCGIAGIFRYDDSSPVGFDAGLGLAMTDALVHRGPDDGGLLIGDGVMLGHRRLSVIDLSSEGHQPMSDDDQQVWITYNGEVYNFQTLRHELEAAGHRFRSDSDTEVILRGYLQWGHDVAKRINGMFAFAIWDRRDNSLWLVRDGIGIKPLYYKDDGQHLRFGSEIKAILADPLVGRAPNWEAIDSFLTFGYTPAPQTAFQGIHQLLPGESLLARGGAVHRTVWKTLPYPDRPENWSANECADRLGAAIDSAVKRQMVSDVPVGAMLSGGLDSSAVVRSMQKEETNVIDTFTIGFAEGSFDESPYASQVAEIYGTNHRRDQVDVDVICLLGKLISHADDPFADNSMIPFYLLSEQVRRHVTVALSGDGADELLAGYDTYRASQFAPYYRLIPKPLRRAVITPLVNRLPASTAKYGLPNVLRRFVAAAGEPAPRDHCNWRRYVSSDLRTRLFQTRHLENLDCDAVGAYVGALDDAPDWLSPLGQQLHMDLRFHLPNDMLVKVDRMSMAHALEVRVPLLDDEVVETCLAMPASQKRRGKSGKLPLRRLLADDLPPKLIDRKKAGFLSPIESWLQGPWQPMLKELLSEEFVDETSVFRHATITDIINQQAARRGDYAYPLFALLVLAIWWRIWITQEWPTETSELQAAPTRIQRLA</sequence>
<feature type="binding site" evidence="9">
    <location>
        <begin position="364"/>
        <end position="365"/>
    </location>
    <ligand>
        <name>ATP</name>
        <dbReference type="ChEBI" id="CHEBI:30616"/>
    </ligand>
</feature>
<dbReference type="GO" id="GO:0005524">
    <property type="term" value="F:ATP binding"/>
    <property type="evidence" value="ECO:0007669"/>
    <property type="project" value="UniProtKB-KW"/>
</dbReference>
<dbReference type="InterPro" id="IPR001962">
    <property type="entry name" value="Asn_synthase"/>
</dbReference>
<dbReference type="GO" id="GO:0004066">
    <property type="term" value="F:asparagine synthase (glutamine-hydrolyzing) activity"/>
    <property type="evidence" value="ECO:0007669"/>
    <property type="project" value="UniProtKB-EC"/>
</dbReference>
<dbReference type="GO" id="GO:0005829">
    <property type="term" value="C:cytosol"/>
    <property type="evidence" value="ECO:0007669"/>
    <property type="project" value="TreeGrafter"/>
</dbReference>
<dbReference type="EMBL" id="CP036526">
    <property type="protein sequence ID" value="QDT08580.1"/>
    <property type="molecule type" value="Genomic_DNA"/>
</dbReference>
<dbReference type="EC" id="6.3.5.4" evidence="3"/>
<feature type="binding site" evidence="9">
    <location>
        <position position="103"/>
    </location>
    <ligand>
        <name>L-glutamine</name>
        <dbReference type="ChEBI" id="CHEBI:58359"/>
    </ligand>
</feature>
<dbReference type="AlphaFoldDB" id="A0A517NN91"/>
<dbReference type="PIRSF" id="PIRSF001589">
    <property type="entry name" value="Asn_synthetase_glu-h"/>
    <property type="match status" value="1"/>
</dbReference>
<dbReference type="GO" id="GO:0006529">
    <property type="term" value="P:asparagine biosynthetic process"/>
    <property type="evidence" value="ECO:0007669"/>
    <property type="project" value="UniProtKB-KW"/>
</dbReference>
<evidence type="ECO:0000256" key="1">
    <source>
        <dbReference type="ARBA" id="ARBA00005187"/>
    </source>
</evidence>
<evidence type="ECO:0000256" key="6">
    <source>
        <dbReference type="ARBA" id="ARBA00022962"/>
    </source>
</evidence>
<name>A0A517NN91_9BACT</name>
<evidence type="ECO:0000256" key="3">
    <source>
        <dbReference type="ARBA" id="ARBA00012737"/>
    </source>
</evidence>
<protein>
    <recommendedName>
        <fullName evidence="3">asparagine synthase (glutamine-hydrolyzing)</fullName>
        <ecNumber evidence="3">6.3.5.4</ecNumber>
    </recommendedName>
</protein>
<dbReference type="InterPro" id="IPR006426">
    <property type="entry name" value="Asn_synth_AEB"/>
</dbReference>
<reference evidence="12 13" key="1">
    <citation type="submission" date="2019-02" db="EMBL/GenBank/DDBJ databases">
        <title>Deep-cultivation of Planctomycetes and their phenomic and genomic characterization uncovers novel biology.</title>
        <authorList>
            <person name="Wiegand S."/>
            <person name="Jogler M."/>
            <person name="Boedeker C."/>
            <person name="Pinto D."/>
            <person name="Vollmers J."/>
            <person name="Rivas-Marin E."/>
            <person name="Kohn T."/>
            <person name="Peeters S.H."/>
            <person name="Heuer A."/>
            <person name="Rast P."/>
            <person name="Oberbeckmann S."/>
            <person name="Bunk B."/>
            <person name="Jeske O."/>
            <person name="Meyerdierks A."/>
            <person name="Storesund J.E."/>
            <person name="Kallscheuer N."/>
            <person name="Luecker S."/>
            <person name="Lage O.M."/>
            <person name="Pohl T."/>
            <person name="Merkel B.J."/>
            <person name="Hornburger P."/>
            <person name="Mueller R.-W."/>
            <person name="Bruemmer F."/>
            <person name="Labrenz M."/>
            <person name="Spormann A.M."/>
            <person name="Op den Camp H."/>
            <person name="Overmann J."/>
            <person name="Amann R."/>
            <person name="Jetten M.S.M."/>
            <person name="Mascher T."/>
            <person name="Medema M.H."/>
            <person name="Devos D.P."/>
            <person name="Kaster A.-K."/>
            <person name="Ovreas L."/>
            <person name="Rohde M."/>
            <person name="Galperin M.Y."/>
            <person name="Jogler C."/>
        </authorList>
    </citation>
    <scope>NUCLEOTIDE SEQUENCE [LARGE SCALE GENOMIC DNA]</scope>
    <source>
        <strain evidence="12 13">K23_9</strain>
    </source>
</reference>
<dbReference type="InterPro" id="IPR033738">
    <property type="entry name" value="AsnB_N"/>
</dbReference>
<dbReference type="Gene3D" id="3.40.50.620">
    <property type="entry name" value="HUPs"/>
    <property type="match status" value="1"/>
</dbReference>
<dbReference type="InterPro" id="IPR029055">
    <property type="entry name" value="Ntn_hydrolases_N"/>
</dbReference>
<dbReference type="SUPFAM" id="SSF52402">
    <property type="entry name" value="Adenine nucleotide alpha hydrolases-like"/>
    <property type="match status" value="1"/>
</dbReference>
<dbReference type="CDD" id="cd00712">
    <property type="entry name" value="AsnB"/>
    <property type="match status" value="1"/>
</dbReference>
<proteinExistence type="inferred from homology"/>
<comment type="catalytic activity">
    <reaction evidence="7">
        <text>L-aspartate + L-glutamine + ATP + H2O = L-asparagine + L-glutamate + AMP + diphosphate + H(+)</text>
        <dbReference type="Rhea" id="RHEA:12228"/>
        <dbReference type="ChEBI" id="CHEBI:15377"/>
        <dbReference type="ChEBI" id="CHEBI:15378"/>
        <dbReference type="ChEBI" id="CHEBI:29985"/>
        <dbReference type="ChEBI" id="CHEBI:29991"/>
        <dbReference type="ChEBI" id="CHEBI:30616"/>
        <dbReference type="ChEBI" id="CHEBI:33019"/>
        <dbReference type="ChEBI" id="CHEBI:58048"/>
        <dbReference type="ChEBI" id="CHEBI:58359"/>
        <dbReference type="ChEBI" id="CHEBI:456215"/>
        <dbReference type="EC" id="6.3.5.4"/>
    </reaction>
</comment>
<gene>
    <name evidence="12" type="primary">asnB_1</name>
    <name evidence="12" type="ORF">K239x_05200</name>
</gene>
<feature type="active site" description="For GATase activity" evidence="8">
    <location>
        <position position="2"/>
    </location>
</feature>
<dbReference type="PROSITE" id="PS51278">
    <property type="entry name" value="GATASE_TYPE_2"/>
    <property type="match status" value="1"/>
</dbReference>
<evidence type="ECO:0000256" key="4">
    <source>
        <dbReference type="ARBA" id="ARBA00022741"/>
    </source>
</evidence>
<evidence type="ECO:0000256" key="5">
    <source>
        <dbReference type="ARBA" id="ARBA00022840"/>
    </source>
</evidence>
<keyword evidence="12" id="KW-0436">Ligase</keyword>
<dbReference type="InterPro" id="IPR017932">
    <property type="entry name" value="GATase_2_dom"/>
</dbReference>
<dbReference type="Gene3D" id="3.60.20.10">
    <property type="entry name" value="Glutamine Phosphoribosylpyrophosphate, subunit 1, domain 1"/>
    <property type="match status" value="1"/>
</dbReference>
<dbReference type="NCBIfam" id="TIGR01536">
    <property type="entry name" value="asn_synth_AEB"/>
    <property type="match status" value="1"/>
</dbReference>
<keyword evidence="6 8" id="KW-0315">Glutamine amidotransferase</keyword>
<dbReference type="OrthoDB" id="9763290at2"/>
<dbReference type="PANTHER" id="PTHR43284">
    <property type="entry name" value="ASPARAGINE SYNTHETASE (GLUTAMINE-HYDROLYZING)"/>
    <property type="match status" value="1"/>
</dbReference>
<evidence type="ECO:0000256" key="9">
    <source>
        <dbReference type="PIRSR" id="PIRSR001589-2"/>
    </source>
</evidence>
<feature type="site" description="Important for beta-aspartyl-AMP intermediate formation" evidence="10">
    <location>
        <position position="366"/>
    </location>
</feature>
<dbReference type="RefSeq" id="WP_145416102.1">
    <property type="nucleotide sequence ID" value="NZ_CP036526.1"/>
</dbReference>
<feature type="domain" description="Glutamine amidotransferase type-2" evidence="11">
    <location>
        <begin position="2"/>
        <end position="216"/>
    </location>
</feature>
<evidence type="ECO:0000256" key="2">
    <source>
        <dbReference type="ARBA" id="ARBA00005752"/>
    </source>
</evidence>
<dbReference type="PANTHER" id="PTHR43284:SF1">
    <property type="entry name" value="ASPARAGINE SYNTHETASE"/>
    <property type="match status" value="1"/>
</dbReference>
<evidence type="ECO:0000256" key="7">
    <source>
        <dbReference type="ARBA" id="ARBA00048741"/>
    </source>
</evidence>
<evidence type="ECO:0000313" key="13">
    <source>
        <dbReference type="Proteomes" id="UP000319817"/>
    </source>
</evidence>
<evidence type="ECO:0000256" key="10">
    <source>
        <dbReference type="PIRSR" id="PIRSR001589-3"/>
    </source>
</evidence>
<evidence type="ECO:0000256" key="8">
    <source>
        <dbReference type="PIRSR" id="PIRSR001589-1"/>
    </source>
</evidence>
<dbReference type="InterPro" id="IPR014729">
    <property type="entry name" value="Rossmann-like_a/b/a_fold"/>
</dbReference>
<comment type="similarity">
    <text evidence="2">Belongs to the asparagine synthetase family.</text>
</comment>
<comment type="pathway">
    <text evidence="1">Amino-acid biosynthesis; L-asparagine biosynthesis; L-asparagine from L-aspartate (L-Gln route): step 1/1.</text>
</comment>
<keyword evidence="8" id="KW-0061">Asparagine biosynthesis</keyword>
<dbReference type="CDD" id="cd01991">
    <property type="entry name" value="Asn_synthase_B_C"/>
    <property type="match status" value="1"/>
</dbReference>
<evidence type="ECO:0000313" key="12">
    <source>
        <dbReference type="EMBL" id="QDT08580.1"/>
    </source>
</evidence>
<accession>A0A517NN91</accession>
<keyword evidence="13" id="KW-1185">Reference proteome</keyword>